<keyword evidence="2" id="KW-0238">DNA-binding</keyword>
<keyword evidence="7" id="KW-1185">Reference proteome</keyword>
<comment type="caution">
    <text evidence="6">The sequence shown here is derived from an EMBL/GenBank/DDBJ whole genome shotgun (WGS) entry which is preliminary data.</text>
</comment>
<sequence>MTTQDWNPVIIRKKPPSKTDLEDPKVLQAALREGKVEAIKKIHQSTPSSQPVNVRKIEKQDEEGNFKHERISEHLKKTIIKLFNNAKLTQAQLAQKINEKPQIIQEYENGKAIPSSQILNKLSRVFGVQLKKNSIVFYF</sequence>
<evidence type="ECO:0000256" key="3">
    <source>
        <dbReference type="ARBA" id="ARBA00023163"/>
    </source>
</evidence>
<dbReference type="EMBL" id="MU071789">
    <property type="protein sequence ID" value="KAF5825868.1"/>
    <property type="molecule type" value="Genomic_DNA"/>
</dbReference>
<feature type="domain" description="HTH cro/C1-type" evidence="5">
    <location>
        <begin position="79"/>
        <end position="133"/>
    </location>
</feature>
<evidence type="ECO:0000256" key="1">
    <source>
        <dbReference type="ARBA" id="ARBA00023015"/>
    </source>
</evidence>
<dbReference type="InterPro" id="IPR001387">
    <property type="entry name" value="Cro/C1-type_HTH"/>
</dbReference>
<dbReference type="PANTHER" id="PTHR10245">
    <property type="entry name" value="ENDOTHELIAL DIFFERENTIATION-RELATED FACTOR 1 MULTIPROTEIN BRIDGING FACTOR 1"/>
    <property type="match status" value="1"/>
</dbReference>
<evidence type="ECO:0000256" key="4">
    <source>
        <dbReference type="SAM" id="MobiDB-lite"/>
    </source>
</evidence>
<evidence type="ECO:0000259" key="5">
    <source>
        <dbReference type="PROSITE" id="PS50943"/>
    </source>
</evidence>
<dbReference type="Pfam" id="PF01381">
    <property type="entry name" value="HTH_3"/>
    <property type="match status" value="1"/>
</dbReference>
<dbReference type="SUPFAM" id="SSF47413">
    <property type="entry name" value="lambda repressor-like DNA-binding domains"/>
    <property type="match status" value="1"/>
</dbReference>
<evidence type="ECO:0000313" key="6">
    <source>
        <dbReference type="EMBL" id="KAF5825868.1"/>
    </source>
</evidence>
<keyword evidence="1" id="KW-0805">Transcription regulation</keyword>
<gene>
    <name evidence="6" type="ORF">DUNSADRAFT_6283</name>
</gene>
<protein>
    <submittedName>
        <fullName evidence="6">DNA binding helix-turn helix protein</fullName>
    </submittedName>
</protein>
<dbReference type="Gene3D" id="1.10.260.40">
    <property type="entry name" value="lambda repressor-like DNA-binding domains"/>
    <property type="match status" value="1"/>
</dbReference>
<feature type="region of interest" description="Disordered" evidence="4">
    <location>
        <begin position="1"/>
        <end position="22"/>
    </location>
</feature>
<dbReference type="SMART" id="SM00530">
    <property type="entry name" value="HTH_XRE"/>
    <property type="match status" value="1"/>
</dbReference>
<organism evidence="6 7">
    <name type="scientific">Dunaliella salina</name>
    <name type="common">Green alga</name>
    <name type="synonym">Protococcus salinus</name>
    <dbReference type="NCBI Taxonomy" id="3046"/>
    <lineage>
        <taxon>Eukaryota</taxon>
        <taxon>Viridiplantae</taxon>
        <taxon>Chlorophyta</taxon>
        <taxon>core chlorophytes</taxon>
        <taxon>Chlorophyceae</taxon>
        <taxon>CS clade</taxon>
        <taxon>Chlamydomonadales</taxon>
        <taxon>Dunaliellaceae</taxon>
        <taxon>Dunaliella</taxon>
    </lineage>
</organism>
<dbReference type="InterPro" id="IPR013729">
    <property type="entry name" value="MBF1_N"/>
</dbReference>
<accession>A0ABQ7FTV9</accession>
<dbReference type="Proteomes" id="UP000815325">
    <property type="component" value="Unassembled WGS sequence"/>
</dbReference>
<dbReference type="CDD" id="cd00093">
    <property type="entry name" value="HTH_XRE"/>
    <property type="match status" value="1"/>
</dbReference>
<dbReference type="PROSITE" id="PS50943">
    <property type="entry name" value="HTH_CROC1"/>
    <property type="match status" value="1"/>
</dbReference>
<keyword evidence="3" id="KW-0804">Transcription</keyword>
<evidence type="ECO:0000313" key="7">
    <source>
        <dbReference type="Proteomes" id="UP000815325"/>
    </source>
</evidence>
<reference evidence="6" key="1">
    <citation type="submission" date="2017-08" db="EMBL/GenBank/DDBJ databases">
        <authorList>
            <person name="Polle J.E."/>
            <person name="Barry K."/>
            <person name="Cushman J."/>
            <person name="Schmutz J."/>
            <person name="Tran D."/>
            <person name="Hathwaick L.T."/>
            <person name="Yim W.C."/>
            <person name="Jenkins J."/>
            <person name="Mckie-Krisberg Z.M."/>
            <person name="Prochnik S."/>
            <person name="Lindquist E."/>
            <person name="Dockter R.B."/>
            <person name="Adam C."/>
            <person name="Molina H."/>
            <person name="Bunkerborg J."/>
            <person name="Jin E."/>
            <person name="Buchheim M."/>
            <person name="Magnuson J."/>
        </authorList>
    </citation>
    <scope>NUCLEOTIDE SEQUENCE</scope>
    <source>
        <strain evidence="6">CCAP 19/18</strain>
    </source>
</reference>
<dbReference type="PANTHER" id="PTHR10245:SF15">
    <property type="entry name" value="ENDOTHELIAL DIFFERENTIATION-RELATED FACTOR 1"/>
    <property type="match status" value="1"/>
</dbReference>
<name>A0ABQ7FTV9_DUNSA</name>
<evidence type="ECO:0000256" key="2">
    <source>
        <dbReference type="ARBA" id="ARBA00023125"/>
    </source>
</evidence>
<proteinExistence type="predicted"/>
<dbReference type="Pfam" id="PF08523">
    <property type="entry name" value="MBF1"/>
    <property type="match status" value="1"/>
</dbReference>
<dbReference type="InterPro" id="IPR010982">
    <property type="entry name" value="Lambda_DNA-bd_dom_sf"/>
</dbReference>